<keyword evidence="1" id="KW-0997">Cell inner membrane</keyword>
<keyword evidence="4" id="KW-1185">Reference proteome</keyword>
<gene>
    <name evidence="3" type="ORF">RYS15_15560</name>
</gene>
<dbReference type="Pfam" id="PF04304">
    <property type="entry name" value="DUF454"/>
    <property type="match status" value="1"/>
</dbReference>
<dbReference type="EMBL" id="JAWIIJ010000011">
    <property type="protein sequence ID" value="MDV2080102.1"/>
    <property type="molecule type" value="Genomic_DNA"/>
</dbReference>
<evidence type="ECO:0000256" key="2">
    <source>
        <dbReference type="SAM" id="Phobius"/>
    </source>
</evidence>
<proteinExistence type="predicted"/>
<protein>
    <recommendedName>
        <fullName evidence="1">Inner membrane protein</fullName>
    </recommendedName>
</protein>
<accession>A0ABU3W1N5</accession>
<evidence type="ECO:0000313" key="3">
    <source>
        <dbReference type="EMBL" id="MDV2080102.1"/>
    </source>
</evidence>
<dbReference type="RefSeq" id="WP_316974550.1">
    <property type="nucleotide sequence ID" value="NZ_JAWIIJ010000011.1"/>
</dbReference>
<organism evidence="3 4">
    <name type="scientific">Marinobacter xestospongiae</name>
    <dbReference type="NCBI Taxonomy" id="994319"/>
    <lineage>
        <taxon>Bacteria</taxon>
        <taxon>Pseudomonadati</taxon>
        <taxon>Pseudomonadota</taxon>
        <taxon>Gammaproteobacteria</taxon>
        <taxon>Pseudomonadales</taxon>
        <taxon>Marinobacteraceae</taxon>
        <taxon>Marinobacter</taxon>
    </lineage>
</organism>
<keyword evidence="2" id="KW-0812">Transmembrane</keyword>
<sequence length="122" mass="13315">MKLSIGKGGYRLLAYVSVALAVVGVVLPLMPTTVFVLIAAWAAGRSSPEFEAWLLNHQTYGPIISNWRERGVVPLRGKVLACVMLTISWSILFFTGSPVWLLVGLGVFFLCLATYLLSRPSC</sequence>
<name>A0ABU3W1N5_9GAMM</name>
<dbReference type="PANTHER" id="PTHR35813">
    <property type="entry name" value="INNER MEMBRANE PROTEIN YBAN"/>
    <property type="match status" value="1"/>
</dbReference>
<dbReference type="InterPro" id="IPR007401">
    <property type="entry name" value="DUF454"/>
</dbReference>
<evidence type="ECO:0000313" key="4">
    <source>
        <dbReference type="Proteomes" id="UP001269819"/>
    </source>
</evidence>
<comment type="subcellular location">
    <subcellularLocation>
        <location evidence="1">Cell inner membrane</location>
        <topology evidence="1">Multi-pass membrane protein</topology>
    </subcellularLocation>
</comment>
<keyword evidence="1" id="KW-1003">Cell membrane</keyword>
<dbReference type="PIRSF" id="PIRSF016789">
    <property type="entry name" value="DUF454"/>
    <property type="match status" value="1"/>
</dbReference>
<dbReference type="PANTHER" id="PTHR35813:SF1">
    <property type="entry name" value="INNER MEMBRANE PROTEIN YBAN"/>
    <property type="match status" value="1"/>
</dbReference>
<dbReference type="Proteomes" id="UP001269819">
    <property type="component" value="Unassembled WGS sequence"/>
</dbReference>
<keyword evidence="2" id="KW-1133">Transmembrane helix</keyword>
<comment type="caution">
    <text evidence="3">The sequence shown here is derived from an EMBL/GenBank/DDBJ whole genome shotgun (WGS) entry which is preliminary data.</text>
</comment>
<feature type="transmembrane region" description="Helical" evidence="2">
    <location>
        <begin position="99"/>
        <end position="117"/>
    </location>
</feature>
<feature type="transmembrane region" description="Helical" evidence="2">
    <location>
        <begin position="12"/>
        <end position="43"/>
    </location>
</feature>
<reference evidence="3 4" key="1">
    <citation type="submission" date="2023-10" db="EMBL/GenBank/DDBJ databases">
        <title>Characteristics and mechanism of a salt-tolerant marine origin heterotrophic nitrifying- aerobic denitrifying bacteria Marinobacter xestospongiae HN1.</title>
        <authorList>
            <person name="Qi R."/>
        </authorList>
    </citation>
    <scope>NUCLEOTIDE SEQUENCE [LARGE SCALE GENOMIC DNA]</scope>
    <source>
        <strain evidence="3 4">HN1</strain>
    </source>
</reference>
<keyword evidence="1 2" id="KW-0472">Membrane</keyword>
<evidence type="ECO:0000256" key="1">
    <source>
        <dbReference type="PIRNR" id="PIRNR016789"/>
    </source>
</evidence>
<feature type="transmembrane region" description="Helical" evidence="2">
    <location>
        <begin position="75"/>
        <end position="94"/>
    </location>
</feature>